<dbReference type="AlphaFoldDB" id="A0A8I3A7E9"/>
<dbReference type="GO" id="GO:0050660">
    <property type="term" value="F:flavin adenine dinucleotide binding"/>
    <property type="evidence" value="ECO:0007669"/>
    <property type="project" value="InterPro"/>
</dbReference>
<gene>
    <name evidence="1" type="ORF">JVT61DRAFT_4550</name>
</gene>
<dbReference type="GO" id="GO:0016627">
    <property type="term" value="F:oxidoreductase activity, acting on the CH-CH group of donors"/>
    <property type="evidence" value="ECO:0007669"/>
    <property type="project" value="InterPro"/>
</dbReference>
<protein>
    <submittedName>
        <fullName evidence="1">Uncharacterized protein</fullName>
    </submittedName>
</protein>
<dbReference type="InterPro" id="IPR037069">
    <property type="entry name" value="AcylCoA_DH/ox_N_sf"/>
</dbReference>
<keyword evidence="2" id="KW-1185">Reference proteome</keyword>
<name>A0A8I3A7E9_9AGAM</name>
<dbReference type="Gene3D" id="1.10.540.10">
    <property type="entry name" value="Acyl-CoA dehydrogenase/oxidase, N-terminal domain"/>
    <property type="match status" value="1"/>
</dbReference>
<reference evidence="1" key="1">
    <citation type="submission" date="2021-03" db="EMBL/GenBank/DDBJ databases">
        <title>Evolutionary innovations through gain and loss of genes in the ectomycorrhizal Boletales.</title>
        <authorList>
            <person name="Wu G."/>
            <person name="Miyauchi S."/>
            <person name="Morin E."/>
            <person name="Yang Z.-L."/>
            <person name="Xu J."/>
            <person name="Martin F.M."/>
        </authorList>
    </citation>
    <scope>NUCLEOTIDE SEQUENCE</scope>
    <source>
        <strain evidence="1">BR01</strain>
    </source>
</reference>
<dbReference type="SUPFAM" id="SSF56645">
    <property type="entry name" value="Acyl-CoA dehydrogenase NM domain-like"/>
    <property type="match status" value="1"/>
</dbReference>
<accession>A0A8I3A7E9</accession>
<organism evidence="1 2">
    <name type="scientific">Boletus reticuloceps</name>
    <dbReference type="NCBI Taxonomy" id="495285"/>
    <lineage>
        <taxon>Eukaryota</taxon>
        <taxon>Fungi</taxon>
        <taxon>Dikarya</taxon>
        <taxon>Basidiomycota</taxon>
        <taxon>Agaricomycotina</taxon>
        <taxon>Agaricomycetes</taxon>
        <taxon>Agaricomycetidae</taxon>
        <taxon>Boletales</taxon>
        <taxon>Boletineae</taxon>
        <taxon>Boletaceae</taxon>
        <taxon>Boletoideae</taxon>
        <taxon>Boletus</taxon>
    </lineage>
</organism>
<dbReference type="InterPro" id="IPR009100">
    <property type="entry name" value="AcylCoA_DH/oxidase_NM_dom_sf"/>
</dbReference>
<evidence type="ECO:0000313" key="2">
    <source>
        <dbReference type="Proteomes" id="UP000683000"/>
    </source>
</evidence>
<sequence>MPVRILSNYLSRAGLFSGILIGLPPVIHFGSPELKARIIPEVLSGKKLLCLGCILLRQVPRSSPWTTSKYPSRTPSVPKTVACL</sequence>
<dbReference type="EMBL" id="JAGFBS010000018">
    <property type="protein sequence ID" value="KAG6374506.1"/>
    <property type="molecule type" value="Genomic_DNA"/>
</dbReference>
<evidence type="ECO:0000313" key="1">
    <source>
        <dbReference type="EMBL" id="KAG6374506.1"/>
    </source>
</evidence>
<dbReference type="Proteomes" id="UP000683000">
    <property type="component" value="Unassembled WGS sequence"/>
</dbReference>
<comment type="caution">
    <text evidence="1">The sequence shown here is derived from an EMBL/GenBank/DDBJ whole genome shotgun (WGS) entry which is preliminary data.</text>
</comment>
<proteinExistence type="predicted"/>